<reference evidence="2" key="2">
    <citation type="submission" date="2015-03" db="UniProtKB">
        <authorList>
            <consortium name="EnsemblPlants"/>
        </authorList>
    </citation>
    <scope>IDENTIFICATION</scope>
</reference>
<dbReference type="InterPro" id="IPR051058">
    <property type="entry name" value="GDSL_Est/Lipase"/>
</dbReference>
<dbReference type="GO" id="GO:0016787">
    <property type="term" value="F:hydrolase activity"/>
    <property type="evidence" value="ECO:0007669"/>
    <property type="project" value="UniProtKB-KW"/>
</dbReference>
<evidence type="ECO:0000313" key="2">
    <source>
        <dbReference type="EnsemblPlants" id="OBART11G10460.1"/>
    </source>
</evidence>
<dbReference type="STRING" id="65489.A0A0D3HKU5"/>
<keyword evidence="1" id="KW-0378">Hydrolase</keyword>
<evidence type="ECO:0000256" key="1">
    <source>
        <dbReference type="ARBA" id="ARBA00022801"/>
    </source>
</evidence>
<sequence>MNAYAVQFNAAAKNLLERLNAKLPSASMSLTDCYSIVMELIEHPQKYGLKLVIMQLTENKMLSTRLNPTSHTSCCDVDTTVGGLCLPTTQLCDDRTVFVFWDAYHTSDAANQVIADRLYADMVSAGAVQGSGNATTRLHPRASRCRRRRRAVEPRRATSKALKYIQQIDWPPSAGTKLSPLWYDDV</sequence>
<dbReference type="AlphaFoldDB" id="A0A0D3HKU5"/>
<dbReference type="Gramene" id="OBART11G10460.1">
    <property type="protein sequence ID" value="OBART11G10460.1"/>
    <property type="gene ID" value="OBART11G10460"/>
</dbReference>
<dbReference type="Gene3D" id="3.40.50.1110">
    <property type="entry name" value="SGNH hydrolase"/>
    <property type="match status" value="1"/>
</dbReference>
<reference evidence="2" key="1">
    <citation type="journal article" date="2009" name="Rice">
        <title>De Novo Next Generation Sequencing of Plant Genomes.</title>
        <authorList>
            <person name="Rounsley S."/>
            <person name="Marri P.R."/>
            <person name="Yu Y."/>
            <person name="He R."/>
            <person name="Sisneros N."/>
            <person name="Goicoechea J.L."/>
            <person name="Lee S.J."/>
            <person name="Angelova A."/>
            <person name="Kudrna D."/>
            <person name="Luo M."/>
            <person name="Affourtit J."/>
            <person name="Desany B."/>
            <person name="Knight J."/>
            <person name="Niazi F."/>
            <person name="Egholm M."/>
            <person name="Wing R.A."/>
        </authorList>
    </citation>
    <scope>NUCLEOTIDE SEQUENCE [LARGE SCALE GENOMIC DNA]</scope>
    <source>
        <strain evidence="2">cv. IRGC 105608</strain>
    </source>
</reference>
<name>A0A0D3HKU5_9ORYZ</name>
<dbReference type="Proteomes" id="UP000026960">
    <property type="component" value="Chromosome 11"/>
</dbReference>
<organism evidence="2">
    <name type="scientific">Oryza barthii</name>
    <dbReference type="NCBI Taxonomy" id="65489"/>
    <lineage>
        <taxon>Eukaryota</taxon>
        <taxon>Viridiplantae</taxon>
        <taxon>Streptophyta</taxon>
        <taxon>Embryophyta</taxon>
        <taxon>Tracheophyta</taxon>
        <taxon>Spermatophyta</taxon>
        <taxon>Magnoliopsida</taxon>
        <taxon>Liliopsida</taxon>
        <taxon>Poales</taxon>
        <taxon>Poaceae</taxon>
        <taxon>BOP clade</taxon>
        <taxon>Oryzoideae</taxon>
        <taxon>Oryzeae</taxon>
        <taxon>Oryzinae</taxon>
        <taxon>Oryza</taxon>
    </lineage>
</organism>
<protein>
    <recommendedName>
        <fullName evidence="4">GDSL esterase/lipase</fullName>
    </recommendedName>
</protein>
<dbReference type="HOGENOM" id="CLU_145696_0_0_1"/>
<evidence type="ECO:0000313" key="3">
    <source>
        <dbReference type="Proteomes" id="UP000026960"/>
    </source>
</evidence>
<dbReference type="eggNOG" id="ENOG502QW3W">
    <property type="taxonomic scope" value="Eukaryota"/>
</dbReference>
<accession>A0A0D3HKU5</accession>
<dbReference type="PaxDb" id="65489-OBART11G10460.1"/>
<dbReference type="InterPro" id="IPR036514">
    <property type="entry name" value="SGNH_hydro_sf"/>
</dbReference>
<keyword evidence="3" id="KW-1185">Reference proteome</keyword>
<proteinExistence type="predicted"/>
<dbReference type="PANTHER" id="PTHR45648">
    <property type="entry name" value="GDSL LIPASE/ACYLHYDROLASE FAMILY PROTEIN (AFU_ORTHOLOGUE AFUA_4G14700)"/>
    <property type="match status" value="1"/>
</dbReference>
<dbReference type="PANTHER" id="PTHR45648:SF24">
    <property type="entry name" value="OS06G0257600 PROTEIN"/>
    <property type="match status" value="1"/>
</dbReference>
<evidence type="ECO:0008006" key="4">
    <source>
        <dbReference type="Google" id="ProtNLM"/>
    </source>
</evidence>
<dbReference type="EnsemblPlants" id="OBART11G10460.1">
    <property type="protein sequence ID" value="OBART11G10460.1"/>
    <property type="gene ID" value="OBART11G10460"/>
</dbReference>